<sequence>MLLSEAKTNQEVVIRKINGEDSFRRRILEMGFIRGQKVQVIKNAPLKDPIEYRILGYNISLRKKEAACIEVVDINDIKEDETRKTNVSRIISSPILNDRVGHSPKEIHIALIGNPNCGKTSLFNNLSGSKEHVGNYSGVTVDSKKATVKWKGYKLHFIDLPGIYSFTTFTPEEVYARDYILDNNPDILLNIIDSTNLERNLLLTTQLMEMGKELIVAFNMFDELKKSGDLLDIEKFDAMTKVNSIPTTAIKGEGNRDILNKIVEVFQSLQTDTVSHSIQHSDEIEYSISKIGELFDKYPYKLNQAINTRFYILKLLERDPEALKKLDMYPSAVAKELEAQVERIESHYHDVCDSVITQTRYHFIQDLLNQCYVSSSDHASKGREKSVQIDRVLTHRIWGFPIFILFMFITFYATFTLGAYPADWIDQGMSWLAVVIGEHMTDGVLKDLLVNGIISGVGSVIVFLPNILILFFFTSLMEDTGYMARAAFIMDKIMKKVGLHGQSFIPMLMGFGCNVPAIMATRTIKNRADRLLTMMIIPFMSCSARLPVYIVFITAFFPKYPALILLGLYLTGIFTAGFMAKFMNRVMFEKENSPFILELPPYRVPLLKNTILHMWDRGSSYMKKIGGPILIGVVLIWLMEYFPRETESTRAIDHQIEQLQASRTSGQSTEALENKIQDLELHKGNIRLEESYLGQIGKTVQPALDPLGFDWKMSVSLLAGITAKEIVVSTMGVLYQTNVDQQDGGVILQEKLKKERYSYGPHKGEKVLSLPTALAFLVFVLIYFPCIAVIATIKREAGGWKWAFFVMFYTTGLAWIMSFVVKNLFTWLL</sequence>
<gene>
    <name evidence="1" type="primary">feoB</name>
    <name evidence="1" type="ORF">K4L44_03435</name>
</gene>
<proteinExistence type="predicted"/>
<reference evidence="1" key="1">
    <citation type="submission" date="2021-08" db="EMBL/GenBank/DDBJ databases">
        <title>Novel anaerobic bacterium isolated from sea squirt in East Sea, Republic of Korea.</title>
        <authorList>
            <person name="Nguyen T.H."/>
            <person name="Li Z."/>
            <person name="Lee Y.-J."/>
            <person name="Ko J."/>
            <person name="Kim S.-G."/>
        </authorList>
    </citation>
    <scope>NUCLEOTIDE SEQUENCE</scope>
    <source>
        <strain evidence="1">KCTC 25031</strain>
    </source>
</reference>
<evidence type="ECO:0000313" key="2">
    <source>
        <dbReference type="Proteomes" id="UP000826212"/>
    </source>
</evidence>
<protein>
    <submittedName>
        <fullName evidence="1">Ferrous iron transport protein B</fullName>
    </submittedName>
</protein>
<evidence type="ECO:0000313" key="1">
    <source>
        <dbReference type="EMBL" id="QZE14903.1"/>
    </source>
</evidence>
<keyword evidence="2" id="KW-1185">Reference proteome</keyword>
<name>A0AC61NH91_9BACT</name>
<organism evidence="1 2">
    <name type="scientific">Halosquirtibacter laminarini</name>
    <dbReference type="NCBI Taxonomy" id="3374600"/>
    <lineage>
        <taxon>Bacteria</taxon>
        <taxon>Pseudomonadati</taxon>
        <taxon>Bacteroidota</taxon>
        <taxon>Bacteroidia</taxon>
        <taxon>Marinilabiliales</taxon>
        <taxon>Prolixibacteraceae</taxon>
        <taxon>Halosquirtibacter</taxon>
    </lineage>
</organism>
<accession>A0AC61NH91</accession>
<dbReference type="Proteomes" id="UP000826212">
    <property type="component" value="Chromosome"/>
</dbReference>
<dbReference type="EMBL" id="CP081303">
    <property type="protein sequence ID" value="QZE14903.1"/>
    <property type="molecule type" value="Genomic_DNA"/>
</dbReference>